<dbReference type="Proteomes" id="UP001500518">
    <property type="component" value="Unassembled WGS sequence"/>
</dbReference>
<organism evidence="1 2">
    <name type="scientific">Erythrobacter westpacificensis</name>
    <dbReference type="NCBI Taxonomy" id="1055231"/>
    <lineage>
        <taxon>Bacteria</taxon>
        <taxon>Pseudomonadati</taxon>
        <taxon>Pseudomonadota</taxon>
        <taxon>Alphaproteobacteria</taxon>
        <taxon>Sphingomonadales</taxon>
        <taxon>Erythrobacteraceae</taxon>
        <taxon>Erythrobacter/Porphyrobacter group</taxon>
        <taxon>Erythrobacter</taxon>
    </lineage>
</organism>
<evidence type="ECO:0000313" key="2">
    <source>
        <dbReference type="Proteomes" id="UP001500518"/>
    </source>
</evidence>
<proteinExistence type="predicted"/>
<protein>
    <submittedName>
        <fullName evidence="1">Uncharacterized protein</fullName>
    </submittedName>
</protein>
<dbReference type="EMBL" id="BAABHV010000024">
    <property type="protein sequence ID" value="GAA5062300.1"/>
    <property type="molecule type" value="Genomic_DNA"/>
</dbReference>
<keyword evidence="2" id="KW-1185">Reference proteome</keyword>
<evidence type="ECO:0000313" key="1">
    <source>
        <dbReference type="EMBL" id="GAA5062300.1"/>
    </source>
</evidence>
<reference evidence="2" key="1">
    <citation type="journal article" date="2019" name="Int. J. Syst. Evol. Microbiol.">
        <title>The Global Catalogue of Microorganisms (GCM) 10K type strain sequencing project: providing services to taxonomists for standard genome sequencing and annotation.</title>
        <authorList>
            <consortium name="The Broad Institute Genomics Platform"/>
            <consortium name="The Broad Institute Genome Sequencing Center for Infectious Disease"/>
            <person name="Wu L."/>
            <person name="Ma J."/>
        </authorList>
    </citation>
    <scope>NUCLEOTIDE SEQUENCE [LARGE SCALE GENOMIC DNA]</scope>
    <source>
        <strain evidence="2">JCM 18014</strain>
    </source>
</reference>
<gene>
    <name evidence="1" type="ORF">GCM10023208_32500</name>
</gene>
<sequence>MDAPVFISTNRKVDAFPEAKKPHIEAVFDRQPPIVVPDDPYASWEYACYLALNTDMNRRTNAGDRIALDVQVRALEWFTENAHRLAVVGPRALHRAADTMAMGLDKWAEDFALGILLAKKAKRLNRQPDQHDWKRLILETATAKPSLRQAA</sequence>
<comment type="caution">
    <text evidence="1">The sequence shown here is derived from an EMBL/GenBank/DDBJ whole genome shotgun (WGS) entry which is preliminary data.</text>
</comment>
<name>A0ABP9KNC7_9SPHN</name>
<accession>A0ABP9KNC7</accession>